<evidence type="ECO:0000313" key="2">
    <source>
        <dbReference type="Proteomes" id="UP001183176"/>
    </source>
</evidence>
<dbReference type="Gene3D" id="3.40.50.720">
    <property type="entry name" value="NAD(P)-binding Rossmann-like Domain"/>
    <property type="match status" value="1"/>
</dbReference>
<dbReference type="Proteomes" id="UP001183176">
    <property type="component" value="Unassembled WGS sequence"/>
</dbReference>
<dbReference type="SUPFAM" id="SSF51735">
    <property type="entry name" value="NAD(P)-binding Rossmann-fold domains"/>
    <property type="match status" value="1"/>
</dbReference>
<organism evidence="1 2">
    <name type="scientific">Jatrophihabitans lederbergiae</name>
    <dbReference type="NCBI Taxonomy" id="3075547"/>
    <lineage>
        <taxon>Bacteria</taxon>
        <taxon>Bacillati</taxon>
        <taxon>Actinomycetota</taxon>
        <taxon>Actinomycetes</taxon>
        <taxon>Jatrophihabitantales</taxon>
        <taxon>Jatrophihabitantaceae</taxon>
        <taxon>Jatrophihabitans</taxon>
    </lineage>
</organism>
<evidence type="ECO:0008006" key="3">
    <source>
        <dbReference type="Google" id="ProtNLM"/>
    </source>
</evidence>
<evidence type="ECO:0000313" key="1">
    <source>
        <dbReference type="EMBL" id="MDT0263891.1"/>
    </source>
</evidence>
<comment type="caution">
    <text evidence="1">The sequence shown here is derived from an EMBL/GenBank/DDBJ whole genome shotgun (WGS) entry which is preliminary data.</text>
</comment>
<gene>
    <name evidence="1" type="ORF">RM423_21175</name>
</gene>
<accession>A0ABU2JFY8</accession>
<name>A0ABU2JFY8_9ACTN</name>
<sequence length="133" mass="14228">MLISAARASGVSAYIEDGSNRWPAVHRLDAANLYRLALEKAPAGETLHATGEQAIPFRSIAEKIGEKLNLPTKSVAATDAAAHFGNPFMAVVFSTDAPVSSEHTQQLLGWSPNHWTLLEDLDNGDYFATPAPA</sequence>
<reference evidence="2" key="1">
    <citation type="submission" date="2023-07" db="EMBL/GenBank/DDBJ databases">
        <title>30 novel species of actinomycetes from the DSMZ collection.</title>
        <authorList>
            <person name="Nouioui I."/>
        </authorList>
    </citation>
    <scope>NUCLEOTIDE SEQUENCE [LARGE SCALE GENOMIC DNA]</scope>
    <source>
        <strain evidence="2">DSM 44399</strain>
    </source>
</reference>
<dbReference type="EMBL" id="JAVREH010000057">
    <property type="protein sequence ID" value="MDT0263891.1"/>
    <property type="molecule type" value="Genomic_DNA"/>
</dbReference>
<dbReference type="InterPro" id="IPR036291">
    <property type="entry name" value="NAD(P)-bd_dom_sf"/>
</dbReference>
<protein>
    <recommendedName>
        <fullName evidence="3">3-beta hydroxysteroid dehydrogenase</fullName>
    </recommendedName>
</protein>
<proteinExistence type="predicted"/>
<dbReference type="PANTHER" id="PTHR48079">
    <property type="entry name" value="PROTEIN YEEZ"/>
    <property type="match status" value="1"/>
</dbReference>
<dbReference type="PANTHER" id="PTHR48079:SF9">
    <property type="entry name" value="PUTATIVE-RELATED"/>
    <property type="match status" value="1"/>
</dbReference>
<keyword evidence="2" id="KW-1185">Reference proteome</keyword>
<dbReference type="InterPro" id="IPR051783">
    <property type="entry name" value="NAD(P)-dependent_oxidoreduct"/>
</dbReference>